<dbReference type="InterPro" id="IPR036047">
    <property type="entry name" value="F-box-like_dom_sf"/>
</dbReference>
<dbReference type="SUPFAM" id="SSF81383">
    <property type="entry name" value="F-box domain"/>
    <property type="match status" value="1"/>
</dbReference>
<dbReference type="AlphaFoldDB" id="A0AAQ3TG42"/>
<sequence>MEQPDWLSLPLDLLELIAQRSRDDVTGLAAFRSVCRTWRAAVGPAPRLLLPSPAVAPTLTWTTIQQITH</sequence>
<evidence type="ECO:0000313" key="2">
    <source>
        <dbReference type="EMBL" id="WVZ72705.1"/>
    </source>
</evidence>
<organism evidence="2 3">
    <name type="scientific">Paspalum notatum var. saurae</name>
    <dbReference type="NCBI Taxonomy" id="547442"/>
    <lineage>
        <taxon>Eukaryota</taxon>
        <taxon>Viridiplantae</taxon>
        <taxon>Streptophyta</taxon>
        <taxon>Embryophyta</taxon>
        <taxon>Tracheophyta</taxon>
        <taxon>Spermatophyta</taxon>
        <taxon>Magnoliopsida</taxon>
        <taxon>Liliopsida</taxon>
        <taxon>Poales</taxon>
        <taxon>Poaceae</taxon>
        <taxon>PACMAD clade</taxon>
        <taxon>Panicoideae</taxon>
        <taxon>Andropogonodae</taxon>
        <taxon>Paspaleae</taxon>
        <taxon>Paspalinae</taxon>
        <taxon>Paspalum</taxon>
    </lineage>
</organism>
<feature type="domain" description="F-box" evidence="1">
    <location>
        <begin position="6"/>
        <end position="42"/>
    </location>
</feature>
<dbReference type="EMBL" id="CP144748">
    <property type="protein sequence ID" value="WVZ72705.1"/>
    <property type="molecule type" value="Genomic_DNA"/>
</dbReference>
<evidence type="ECO:0000259" key="1">
    <source>
        <dbReference type="Pfam" id="PF00646"/>
    </source>
</evidence>
<reference evidence="2 3" key="1">
    <citation type="submission" date="2024-02" db="EMBL/GenBank/DDBJ databases">
        <title>High-quality chromosome-scale genome assembly of Pensacola bahiagrass (Paspalum notatum Flugge var. saurae).</title>
        <authorList>
            <person name="Vega J.M."/>
            <person name="Podio M."/>
            <person name="Orjuela J."/>
            <person name="Siena L.A."/>
            <person name="Pessino S.C."/>
            <person name="Combes M.C."/>
            <person name="Mariac C."/>
            <person name="Albertini E."/>
            <person name="Pupilli F."/>
            <person name="Ortiz J.P.A."/>
            <person name="Leblanc O."/>
        </authorList>
    </citation>
    <scope>NUCLEOTIDE SEQUENCE [LARGE SCALE GENOMIC DNA]</scope>
    <source>
        <strain evidence="2">R1</strain>
        <tissue evidence="2">Leaf</tissue>
    </source>
</reference>
<dbReference type="Gene3D" id="1.20.1280.50">
    <property type="match status" value="1"/>
</dbReference>
<name>A0AAQ3TG42_PASNO</name>
<accession>A0AAQ3TG42</accession>
<evidence type="ECO:0000313" key="3">
    <source>
        <dbReference type="Proteomes" id="UP001341281"/>
    </source>
</evidence>
<proteinExistence type="predicted"/>
<protein>
    <recommendedName>
        <fullName evidence="1">F-box domain-containing protein</fullName>
    </recommendedName>
</protein>
<gene>
    <name evidence="2" type="ORF">U9M48_021122</name>
</gene>
<dbReference type="InterPro" id="IPR001810">
    <property type="entry name" value="F-box_dom"/>
</dbReference>
<dbReference type="Pfam" id="PF00646">
    <property type="entry name" value="F-box"/>
    <property type="match status" value="1"/>
</dbReference>
<keyword evidence="3" id="KW-1185">Reference proteome</keyword>
<dbReference type="Proteomes" id="UP001341281">
    <property type="component" value="Chromosome 04"/>
</dbReference>